<keyword evidence="10" id="KW-1185">Reference proteome</keyword>
<keyword evidence="2" id="KW-0479">Metal-binding</keyword>
<evidence type="ECO:0000256" key="2">
    <source>
        <dbReference type="ARBA" id="ARBA00022723"/>
    </source>
</evidence>
<dbReference type="Proteomes" id="UP001589834">
    <property type="component" value="Unassembled WGS sequence"/>
</dbReference>
<dbReference type="InterPro" id="IPR016174">
    <property type="entry name" value="Di-haem_cyt_TM"/>
</dbReference>
<feature type="transmembrane region" description="Helical" evidence="6">
    <location>
        <begin position="121"/>
        <end position="144"/>
    </location>
</feature>
<dbReference type="InterPro" id="IPR017896">
    <property type="entry name" value="4Fe4S_Fe-S-bd"/>
</dbReference>
<proteinExistence type="predicted"/>
<evidence type="ECO:0000259" key="8">
    <source>
        <dbReference type="PROSITE" id="PS51379"/>
    </source>
</evidence>
<dbReference type="Pfam" id="PF02662">
    <property type="entry name" value="FlpD"/>
    <property type="match status" value="1"/>
</dbReference>
<evidence type="ECO:0000313" key="9">
    <source>
        <dbReference type="EMBL" id="MFC0591453.1"/>
    </source>
</evidence>
<dbReference type="InterPro" id="IPR005797">
    <property type="entry name" value="Cyt_b/b6_N"/>
</dbReference>
<evidence type="ECO:0000256" key="3">
    <source>
        <dbReference type="ARBA" id="ARBA00023002"/>
    </source>
</evidence>
<feature type="domain" description="Cytochrome b/b6 N-terminal region profile" evidence="7">
    <location>
        <begin position="17"/>
        <end position="220"/>
    </location>
</feature>
<dbReference type="RefSeq" id="WP_377479507.1">
    <property type="nucleotide sequence ID" value="NZ_JBHLTN010000006.1"/>
</dbReference>
<name>A0ABV6PNM7_9BURK</name>
<evidence type="ECO:0000313" key="10">
    <source>
        <dbReference type="Proteomes" id="UP001589834"/>
    </source>
</evidence>
<dbReference type="SUPFAM" id="SSF54862">
    <property type="entry name" value="4Fe-4S ferredoxins"/>
    <property type="match status" value="1"/>
</dbReference>
<keyword evidence="4" id="KW-0408">Iron</keyword>
<protein>
    <submittedName>
        <fullName evidence="9">Hydrogenase iron-sulfur subunit</fullName>
    </submittedName>
</protein>
<reference evidence="9 10" key="1">
    <citation type="submission" date="2024-09" db="EMBL/GenBank/DDBJ databases">
        <authorList>
            <person name="Sun Q."/>
            <person name="Mori K."/>
        </authorList>
    </citation>
    <scope>NUCLEOTIDE SEQUENCE [LARGE SCALE GENOMIC DNA]</scope>
    <source>
        <strain evidence="9 10">NCAIM B.02336</strain>
    </source>
</reference>
<keyword evidence="5" id="KW-0411">Iron-sulfur</keyword>
<evidence type="ECO:0000256" key="5">
    <source>
        <dbReference type="ARBA" id="ARBA00023014"/>
    </source>
</evidence>
<keyword evidence="6" id="KW-0812">Transmembrane</keyword>
<dbReference type="PANTHER" id="PTHR19271">
    <property type="entry name" value="CYTOCHROME B"/>
    <property type="match status" value="1"/>
</dbReference>
<dbReference type="Pfam" id="PF12838">
    <property type="entry name" value="Fer4_7"/>
    <property type="match status" value="1"/>
</dbReference>
<accession>A0ABV6PNM7</accession>
<gene>
    <name evidence="9" type="ORF">ACFFGG_02685</name>
</gene>
<dbReference type="PROSITE" id="PS51379">
    <property type="entry name" value="4FE4S_FER_2"/>
    <property type="match status" value="2"/>
</dbReference>
<keyword evidence="3" id="KW-0560">Oxidoreductase</keyword>
<feature type="transmembrane region" description="Helical" evidence="6">
    <location>
        <begin position="185"/>
        <end position="208"/>
    </location>
</feature>
<comment type="subunit">
    <text evidence="1">The main subunits of complex b-c1 are: cytochrome b, cytochrome c1 and the Rieske protein.</text>
</comment>
<dbReference type="InterPro" id="IPR017900">
    <property type="entry name" value="4Fe4S_Fe_S_CS"/>
</dbReference>
<dbReference type="PROSITE" id="PS00198">
    <property type="entry name" value="4FE4S_FER_1"/>
    <property type="match status" value="2"/>
</dbReference>
<feature type="transmembrane region" description="Helical" evidence="6">
    <location>
        <begin position="44"/>
        <end position="63"/>
    </location>
</feature>
<evidence type="ECO:0000256" key="4">
    <source>
        <dbReference type="ARBA" id="ARBA00023004"/>
    </source>
</evidence>
<sequence>MTAATAPLASAPRLQLLTAWRALERGVDRLTGPALNPLHHLGSLGFLCFWSLAASGIYLYAVIDTSASGAHASIERLAAWPWFYGGWLRSVHRYAADALVVLMGLHALREWLHGRFAGHHGFSWLTGVPLVVFAFTCAIGGFWLNWDALGQYSALATAEWLDALPWLGAPLARNFLSADAVGDRLFSLFVFVHLGVALLMTFGLWFHIQRLPRARVVPPRPMAAALIAMFLGLAALAPITSGPAADVAQVPAALALDWLLLFLHPLAGAVSNTGAWVLVVGALSVLLLLPAWPRATPGAPVAVVDPAHCSGCRRCVDDCPYAAITMVAHPHFALGKPGHALAQVDAERCASCGICAGACPSSTPFRSLAQLVTGIDLPQLPVHRLRQQLRTGLQASGATRPIVAFACGQAPRAPALQAHDVVRIELACAGQLPPAFIEYALRDGAAGVLIQGCTPGECAFRDGPQLLRERMHGQREPHLRPSVPRQRWAQVDGADLRDALDRLRGAATTHGAPPSPSTLEVLS</sequence>
<evidence type="ECO:0000256" key="1">
    <source>
        <dbReference type="ARBA" id="ARBA00011649"/>
    </source>
</evidence>
<keyword evidence="6" id="KW-0472">Membrane</keyword>
<evidence type="ECO:0000256" key="6">
    <source>
        <dbReference type="SAM" id="Phobius"/>
    </source>
</evidence>
<dbReference type="EMBL" id="JBHLTN010000006">
    <property type="protein sequence ID" value="MFC0591453.1"/>
    <property type="molecule type" value="Genomic_DNA"/>
</dbReference>
<dbReference type="Gene3D" id="3.30.70.20">
    <property type="match status" value="1"/>
</dbReference>
<dbReference type="InterPro" id="IPR027387">
    <property type="entry name" value="Cytb/b6-like_sf"/>
</dbReference>
<keyword evidence="6" id="KW-1133">Transmembrane helix</keyword>
<feature type="domain" description="4Fe-4S ferredoxin-type" evidence="8">
    <location>
        <begin position="340"/>
        <end position="369"/>
    </location>
</feature>
<feature type="domain" description="4Fe-4S ferredoxin-type" evidence="8">
    <location>
        <begin position="300"/>
        <end position="329"/>
    </location>
</feature>
<dbReference type="PROSITE" id="PS51002">
    <property type="entry name" value="CYTB_NTER"/>
    <property type="match status" value="1"/>
</dbReference>
<dbReference type="InterPro" id="IPR003813">
    <property type="entry name" value="MvhD/FlpD"/>
</dbReference>
<dbReference type="SUPFAM" id="SSF81342">
    <property type="entry name" value="Transmembrane di-heme cytochromes"/>
    <property type="match status" value="1"/>
</dbReference>
<dbReference type="Pfam" id="PF00033">
    <property type="entry name" value="Cytochrome_B"/>
    <property type="match status" value="1"/>
</dbReference>
<dbReference type="PANTHER" id="PTHR19271:SF16">
    <property type="entry name" value="CYTOCHROME B"/>
    <property type="match status" value="1"/>
</dbReference>
<evidence type="ECO:0000259" key="7">
    <source>
        <dbReference type="PROSITE" id="PS51002"/>
    </source>
</evidence>
<feature type="transmembrane region" description="Helical" evidence="6">
    <location>
        <begin position="220"/>
        <end position="241"/>
    </location>
</feature>
<organism evidence="9 10">
    <name type="scientific">Ottowia pentelensis</name>
    <dbReference type="NCBI Taxonomy" id="511108"/>
    <lineage>
        <taxon>Bacteria</taxon>
        <taxon>Pseudomonadati</taxon>
        <taxon>Pseudomonadota</taxon>
        <taxon>Betaproteobacteria</taxon>
        <taxon>Burkholderiales</taxon>
        <taxon>Comamonadaceae</taxon>
        <taxon>Ottowia</taxon>
    </lineage>
</organism>
<comment type="caution">
    <text evidence="9">The sequence shown here is derived from an EMBL/GenBank/DDBJ whole genome shotgun (WGS) entry which is preliminary data.</text>
</comment>
<dbReference type="Gene3D" id="1.20.810.10">
    <property type="entry name" value="Cytochrome Bc1 Complex, Chain C"/>
    <property type="match status" value="1"/>
</dbReference>